<sequence>MEQNSFLSIRQLKRSQSTIVTQRNEPDDSFGTGKYSDMCTNSSPKLSIYPKRVHPCDFHRSLEENTEYLPKKKQSFFRRHRLLLVLFIMTILGSSVALTYHFVVKDTGSHSVDEKKVDMNPLSQRQTEITFNSITETEKKTSGFSSKPVIEMNFDKVGSNDESDILKWKHAENVIGITAQLEYGHGYLILPQAGFYEIHVTLSIDVQYITVNDSLGLYICVSKFEKKKEDKFSPIRCVRTRVPYFWAGQLNIFISRMYFHQNERLVTTISTDYTDKHMEECDALCTRLVIMVNGQFVCPGSPQHLKDKFGNGYTLTVRLSAENGDSAIVKNFITEKFPDSQVFGDHQDYLHFRIPNTSVSLSSVSVPWRRRVRPWE</sequence>
<dbReference type="GO" id="GO:0005319">
    <property type="term" value="F:lipid transporter activity"/>
    <property type="evidence" value="ECO:0007669"/>
    <property type="project" value="TreeGrafter"/>
</dbReference>
<dbReference type="SUPFAM" id="SSF49842">
    <property type="entry name" value="TNF-like"/>
    <property type="match status" value="1"/>
</dbReference>
<dbReference type="InterPro" id="IPR026082">
    <property type="entry name" value="ABCA"/>
</dbReference>
<evidence type="ECO:0000313" key="3">
    <source>
        <dbReference type="EnsemblMetazoa" id="G28561.2:cds"/>
    </source>
</evidence>
<dbReference type="PANTHER" id="PTHR19229:SF250">
    <property type="entry name" value="ABC TRANSPORTER DOMAIN-CONTAINING PROTEIN-RELATED"/>
    <property type="match status" value="1"/>
</dbReference>
<accession>A0A8W8LLF4</accession>
<keyword evidence="4" id="KW-1185">Reference proteome</keyword>
<evidence type="ECO:0000259" key="2">
    <source>
        <dbReference type="Pfam" id="PF23321"/>
    </source>
</evidence>
<name>A0A8W8LLF4_MAGGI</name>
<keyword evidence="1" id="KW-1133">Transmembrane helix</keyword>
<feature type="transmembrane region" description="Helical" evidence="1">
    <location>
        <begin position="82"/>
        <end position="103"/>
    </location>
</feature>
<dbReference type="PANTHER" id="PTHR19229">
    <property type="entry name" value="ATP-BINDING CASSETTE TRANSPORTER SUBFAMILY A ABCA"/>
    <property type="match status" value="1"/>
</dbReference>
<dbReference type="InterPro" id="IPR056264">
    <property type="entry name" value="R2_ABCA1-4-like"/>
</dbReference>
<keyword evidence="1" id="KW-0472">Membrane</keyword>
<protein>
    <recommendedName>
        <fullName evidence="2">ABCA1-4-like C-terminal R2 regulatory domain-containing protein</fullName>
    </recommendedName>
</protein>
<evidence type="ECO:0000313" key="4">
    <source>
        <dbReference type="Proteomes" id="UP000005408"/>
    </source>
</evidence>
<dbReference type="Pfam" id="PF23321">
    <property type="entry name" value="R1_ABCA1"/>
    <property type="match status" value="1"/>
</dbReference>
<dbReference type="InterPro" id="IPR008983">
    <property type="entry name" value="Tumour_necrosis_fac-like_dom"/>
</dbReference>
<dbReference type="GO" id="GO:0140359">
    <property type="term" value="F:ABC-type transporter activity"/>
    <property type="evidence" value="ECO:0007669"/>
    <property type="project" value="InterPro"/>
</dbReference>
<proteinExistence type="predicted"/>
<organism evidence="3 4">
    <name type="scientific">Magallana gigas</name>
    <name type="common">Pacific oyster</name>
    <name type="synonym">Crassostrea gigas</name>
    <dbReference type="NCBI Taxonomy" id="29159"/>
    <lineage>
        <taxon>Eukaryota</taxon>
        <taxon>Metazoa</taxon>
        <taxon>Spiralia</taxon>
        <taxon>Lophotrochozoa</taxon>
        <taxon>Mollusca</taxon>
        <taxon>Bivalvia</taxon>
        <taxon>Autobranchia</taxon>
        <taxon>Pteriomorphia</taxon>
        <taxon>Ostreida</taxon>
        <taxon>Ostreoidea</taxon>
        <taxon>Ostreidae</taxon>
        <taxon>Magallana</taxon>
    </lineage>
</organism>
<reference evidence="3" key="1">
    <citation type="submission" date="2022-08" db="UniProtKB">
        <authorList>
            <consortium name="EnsemblMetazoa"/>
        </authorList>
    </citation>
    <scope>IDENTIFICATION</scope>
    <source>
        <strain evidence="3">05x7-T-G4-1.051#20</strain>
    </source>
</reference>
<keyword evidence="1" id="KW-0812">Transmembrane</keyword>
<dbReference type="EnsemblMetazoa" id="G28561.2">
    <property type="protein sequence ID" value="G28561.2:cds"/>
    <property type="gene ID" value="G28561"/>
</dbReference>
<evidence type="ECO:0000256" key="1">
    <source>
        <dbReference type="SAM" id="Phobius"/>
    </source>
</evidence>
<feature type="domain" description="ABCA1-4-like C-terminal R2 regulatory" evidence="2">
    <location>
        <begin position="310"/>
        <end position="364"/>
    </location>
</feature>
<dbReference type="Proteomes" id="UP000005408">
    <property type="component" value="Unassembled WGS sequence"/>
</dbReference>
<dbReference type="AlphaFoldDB" id="A0A8W8LLF4"/>
<dbReference type="GO" id="GO:0016020">
    <property type="term" value="C:membrane"/>
    <property type="evidence" value="ECO:0007669"/>
    <property type="project" value="InterPro"/>
</dbReference>